<dbReference type="GeneID" id="106175604"/>
<dbReference type="PRINTS" id="PR00454">
    <property type="entry name" value="ETSDOMAIN"/>
</dbReference>
<keyword evidence="9" id="KW-1185">Reference proteome</keyword>
<dbReference type="GO" id="GO:0000981">
    <property type="term" value="F:DNA-binding transcription factor activity, RNA polymerase II-specific"/>
    <property type="evidence" value="ECO:0007669"/>
    <property type="project" value="TreeGrafter"/>
</dbReference>
<dbReference type="SMART" id="SM00413">
    <property type="entry name" value="ETS"/>
    <property type="match status" value="1"/>
</dbReference>
<dbReference type="OrthoDB" id="8196042at2759"/>
<keyword evidence="5 6" id="KW-0539">Nucleus</keyword>
<dbReference type="Pfam" id="PF00178">
    <property type="entry name" value="Ets"/>
    <property type="match status" value="1"/>
</dbReference>
<accession>A0A1S3JRU5</accession>
<evidence type="ECO:0000256" key="6">
    <source>
        <dbReference type="RuleBase" id="RU004019"/>
    </source>
</evidence>
<evidence type="ECO:0000313" key="10">
    <source>
        <dbReference type="RefSeq" id="XP_013413142.1"/>
    </source>
</evidence>
<dbReference type="InterPro" id="IPR036390">
    <property type="entry name" value="WH_DNA-bd_sf"/>
</dbReference>
<dbReference type="InterPro" id="IPR046328">
    <property type="entry name" value="ETS_fam"/>
</dbReference>
<dbReference type="PROSITE" id="PS00345">
    <property type="entry name" value="ETS_DOMAIN_1"/>
    <property type="match status" value="1"/>
</dbReference>
<dbReference type="RefSeq" id="XP_013413143.1">
    <property type="nucleotide sequence ID" value="XM_013557689.1"/>
</dbReference>
<protein>
    <submittedName>
        <fullName evidence="10">ETS-related transcription factor Elf-2-like isoform X4</fullName>
    </submittedName>
    <submittedName>
        <fullName evidence="11">ETS-related transcription factor Elf-2-like isoform X5</fullName>
    </submittedName>
</protein>
<evidence type="ECO:0000259" key="8">
    <source>
        <dbReference type="PROSITE" id="PS50061"/>
    </source>
</evidence>
<gene>
    <name evidence="10 11" type="primary">LOC106175604</name>
</gene>
<dbReference type="Gene3D" id="1.10.10.10">
    <property type="entry name" value="Winged helix-like DNA-binding domain superfamily/Winged helix DNA-binding domain"/>
    <property type="match status" value="1"/>
</dbReference>
<dbReference type="PROSITE" id="PS50061">
    <property type="entry name" value="ETS_DOMAIN_3"/>
    <property type="match status" value="1"/>
</dbReference>
<feature type="region of interest" description="Disordered" evidence="7">
    <location>
        <begin position="162"/>
        <end position="204"/>
    </location>
</feature>
<evidence type="ECO:0000256" key="4">
    <source>
        <dbReference type="ARBA" id="ARBA00023125"/>
    </source>
</evidence>
<evidence type="ECO:0000313" key="9">
    <source>
        <dbReference type="Proteomes" id="UP000085678"/>
    </source>
</evidence>
<dbReference type="GO" id="GO:0040034">
    <property type="term" value="P:regulation of development, heterochronic"/>
    <property type="evidence" value="ECO:0007669"/>
    <property type="project" value="UniProtKB-ARBA"/>
</dbReference>
<comment type="similarity">
    <text evidence="2 6">Belongs to the ETS family.</text>
</comment>
<name>A0A1S3JRU5_LINAN</name>
<dbReference type="AlphaFoldDB" id="A0A1S3JRU5"/>
<evidence type="ECO:0000256" key="2">
    <source>
        <dbReference type="ARBA" id="ARBA00005562"/>
    </source>
</evidence>
<keyword evidence="3" id="KW-0217">Developmental protein</keyword>
<feature type="domain" description="ETS" evidence="8">
    <location>
        <begin position="209"/>
        <end position="291"/>
    </location>
</feature>
<dbReference type="GO" id="GO:0005634">
    <property type="term" value="C:nucleus"/>
    <property type="evidence" value="ECO:0007669"/>
    <property type="project" value="UniProtKB-SubCell"/>
</dbReference>
<dbReference type="PANTHER" id="PTHR11849">
    <property type="entry name" value="ETS"/>
    <property type="match status" value="1"/>
</dbReference>
<dbReference type="GO" id="GO:0030154">
    <property type="term" value="P:cell differentiation"/>
    <property type="evidence" value="ECO:0007669"/>
    <property type="project" value="TreeGrafter"/>
</dbReference>
<proteinExistence type="inferred from homology"/>
<dbReference type="PANTHER" id="PTHR11849:SF191">
    <property type="entry name" value="ECDYSONE-INDUCED PROTEIN 74EF ISOFORM B"/>
    <property type="match status" value="1"/>
</dbReference>
<dbReference type="SUPFAM" id="SSF46785">
    <property type="entry name" value="Winged helix' DNA-binding domain"/>
    <property type="match status" value="1"/>
</dbReference>
<reference evidence="10 11" key="1">
    <citation type="submission" date="2025-04" db="UniProtKB">
        <authorList>
            <consortium name="RefSeq"/>
        </authorList>
    </citation>
    <scope>IDENTIFICATION</scope>
    <source>
        <tissue evidence="10 11">Gonads</tissue>
    </source>
</reference>
<dbReference type="PROSITE" id="PS00346">
    <property type="entry name" value="ETS_DOMAIN_2"/>
    <property type="match status" value="1"/>
</dbReference>
<evidence type="ECO:0000256" key="7">
    <source>
        <dbReference type="SAM" id="MobiDB-lite"/>
    </source>
</evidence>
<feature type="compositionally biased region" description="Polar residues" evidence="7">
    <location>
        <begin position="42"/>
        <end position="69"/>
    </location>
</feature>
<dbReference type="InterPro" id="IPR000418">
    <property type="entry name" value="Ets_dom"/>
</dbReference>
<evidence type="ECO:0000256" key="3">
    <source>
        <dbReference type="ARBA" id="ARBA00022473"/>
    </source>
</evidence>
<evidence type="ECO:0000313" key="11">
    <source>
        <dbReference type="RefSeq" id="XP_013413143.1"/>
    </source>
</evidence>
<sequence>MAVSKETTTSNLDLLLQAVETCEKEHTPSGREMAAEALLSMDSPSTTSETKTFLQGILQQKQAQMQASLPPSPADSGYSDPESSSDEVNKIRLKGLNSNLYSPTETFIPPYCRGAPTVLPPQSSFFHHGITHIAMRPDHMYTPTVIPNTVNGMLAHPSAFCQAGGEEEDEDGSHSPPSSPTRKIKKGRKTKSLESSPIPQKRKRDGNTTYLWEFLLQLLQNKETCPRYIKWTSREKGIFKLVDSKAVSKLWGIHKNKPDMNYETMGRALRYYYARGILNKVDGQRLVYQFAEVPKDIIEIDCSPS</sequence>
<dbReference type="RefSeq" id="XP_013413142.1">
    <property type="nucleotide sequence ID" value="XM_013557688.1"/>
</dbReference>
<feature type="region of interest" description="Disordered" evidence="7">
    <location>
        <begin position="23"/>
        <end position="87"/>
    </location>
</feature>
<evidence type="ECO:0000256" key="5">
    <source>
        <dbReference type="ARBA" id="ARBA00023242"/>
    </source>
</evidence>
<evidence type="ECO:0000256" key="1">
    <source>
        <dbReference type="ARBA" id="ARBA00004123"/>
    </source>
</evidence>
<dbReference type="Proteomes" id="UP000085678">
    <property type="component" value="Unplaced"/>
</dbReference>
<dbReference type="GO" id="GO:0043565">
    <property type="term" value="F:sequence-specific DNA binding"/>
    <property type="evidence" value="ECO:0007669"/>
    <property type="project" value="InterPro"/>
</dbReference>
<keyword evidence="4 6" id="KW-0238">DNA-binding</keyword>
<comment type="subcellular location">
    <subcellularLocation>
        <location evidence="1 6">Nucleus</location>
    </subcellularLocation>
</comment>
<dbReference type="FunFam" id="1.10.10.10:FF:000411">
    <property type="entry name" value="Ecdysone-induced protein 74EF isoform A"/>
    <property type="match status" value="1"/>
</dbReference>
<organism evidence="9 11">
    <name type="scientific">Lingula anatina</name>
    <name type="common">Brachiopod</name>
    <name type="synonym">Lingula unguis</name>
    <dbReference type="NCBI Taxonomy" id="7574"/>
    <lineage>
        <taxon>Eukaryota</taxon>
        <taxon>Metazoa</taxon>
        <taxon>Spiralia</taxon>
        <taxon>Lophotrochozoa</taxon>
        <taxon>Brachiopoda</taxon>
        <taxon>Linguliformea</taxon>
        <taxon>Lingulata</taxon>
        <taxon>Lingulida</taxon>
        <taxon>Linguloidea</taxon>
        <taxon>Lingulidae</taxon>
        <taxon>Lingula</taxon>
    </lineage>
</organism>
<dbReference type="InterPro" id="IPR036388">
    <property type="entry name" value="WH-like_DNA-bd_sf"/>
</dbReference>